<feature type="transmembrane region" description="Helical" evidence="2">
    <location>
        <begin position="12"/>
        <end position="32"/>
    </location>
</feature>
<dbReference type="InterPro" id="IPR011008">
    <property type="entry name" value="Dimeric_a/b-barrel"/>
</dbReference>
<keyword evidence="2" id="KW-0812">Transmembrane</keyword>
<comment type="caution">
    <text evidence="4">The sequence shown here is derived from an EMBL/GenBank/DDBJ whole genome shotgun (WGS) entry which is preliminary data.</text>
</comment>
<sequence>MVDMAKIQPNVLRIGIAVVISVFLLIFLDPLGMNMSSLPAKKAPGQQHEGTGNSASGITHIVMFQFKRDANPHAVEVACNAFLALKDTCFLPNSARPYVKSMSGGKDNSPEGLQNGMTHAFVMQFDTADERSYYLDQDPAHQEFKKNVTALVEKVTVVDFTNGVF</sequence>
<dbReference type="EMBL" id="JAULSW010000007">
    <property type="protein sequence ID" value="KAK3374550.1"/>
    <property type="molecule type" value="Genomic_DNA"/>
</dbReference>
<evidence type="ECO:0000313" key="5">
    <source>
        <dbReference type="Proteomes" id="UP001285441"/>
    </source>
</evidence>
<dbReference type="Gene3D" id="3.30.70.100">
    <property type="match status" value="1"/>
</dbReference>
<dbReference type="PANTHER" id="PTHR33178">
    <property type="match status" value="1"/>
</dbReference>
<dbReference type="Proteomes" id="UP001285441">
    <property type="component" value="Unassembled WGS sequence"/>
</dbReference>
<dbReference type="InterPro" id="IPR013097">
    <property type="entry name" value="Dabb"/>
</dbReference>
<dbReference type="InterPro" id="IPR044662">
    <property type="entry name" value="HS1/DABB1-like"/>
</dbReference>
<keyword evidence="5" id="KW-1185">Reference proteome</keyword>
<comment type="subunit">
    <text evidence="1">Homodimer.</text>
</comment>
<gene>
    <name evidence="4" type="ORF">B0H63DRAFT_480468</name>
</gene>
<dbReference type="PROSITE" id="PS51502">
    <property type="entry name" value="S_R_A_B_BARREL"/>
    <property type="match status" value="1"/>
</dbReference>
<accession>A0AAE0N8V9</accession>
<dbReference type="SUPFAM" id="SSF54909">
    <property type="entry name" value="Dimeric alpha+beta barrel"/>
    <property type="match status" value="1"/>
</dbReference>
<protein>
    <submittedName>
        <fullName evidence="4">Stress responsive A/B barrel domain-containing protein</fullName>
    </submittedName>
</protein>
<proteinExistence type="predicted"/>
<evidence type="ECO:0000259" key="3">
    <source>
        <dbReference type="PROSITE" id="PS51502"/>
    </source>
</evidence>
<name>A0AAE0N8V9_9PEZI</name>
<dbReference type="Pfam" id="PF07876">
    <property type="entry name" value="Dabb"/>
    <property type="match status" value="1"/>
</dbReference>
<evidence type="ECO:0000256" key="1">
    <source>
        <dbReference type="ARBA" id="ARBA00011738"/>
    </source>
</evidence>
<reference evidence="4" key="1">
    <citation type="journal article" date="2023" name="Mol. Phylogenet. Evol.">
        <title>Genome-scale phylogeny and comparative genomics of the fungal order Sordariales.</title>
        <authorList>
            <person name="Hensen N."/>
            <person name="Bonometti L."/>
            <person name="Westerberg I."/>
            <person name="Brannstrom I.O."/>
            <person name="Guillou S."/>
            <person name="Cros-Aarteil S."/>
            <person name="Calhoun S."/>
            <person name="Haridas S."/>
            <person name="Kuo A."/>
            <person name="Mondo S."/>
            <person name="Pangilinan J."/>
            <person name="Riley R."/>
            <person name="LaButti K."/>
            <person name="Andreopoulos B."/>
            <person name="Lipzen A."/>
            <person name="Chen C."/>
            <person name="Yan M."/>
            <person name="Daum C."/>
            <person name="Ng V."/>
            <person name="Clum A."/>
            <person name="Steindorff A."/>
            <person name="Ohm R.A."/>
            <person name="Martin F."/>
            <person name="Silar P."/>
            <person name="Natvig D.O."/>
            <person name="Lalanne C."/>
            <person name="Gautier V."/>
            <person name="Ament-Velasquez S.L."/>
            <person name="Kruys A."/>
            <person name="Hutchinson M.I."/>
            <person name="Powell A.J."/>
            <person name="Barry K."/>
            <person name="Miller A.N."/>
            <person name="Grigoriev I.V."/>
            <person name="Debuchy R."/>
            <person name="Gladieux P."/>
            <person name="Hiltunen Thoren M."/>
            <person name="Johannesson H."/>
        </authorList>
    </citation>
    <scope>NUCLEOTIDE SEQUENCE</scope>
    <source>
        <strain evidence="4">CBS 232.78</strain>
    </source>
</reference>
<dbReference type="PANTHER" id="PTHR33178:SF10">
    <property type="entry name" value="STRESS-RESPONSE A_B BARREL DOMAIN-CONTAINING PROTEIN"/>
    <property type="match status" value="1"/>
</dbReference>
<evidence type="ECO:0000256" key="2">
    <source>
        <dbReference type="SAM" id="Phobius"/>
    </source>
</evidence>
<keyword evidence="2" id="KW-0472">Membrane</keyword>
<dbReference type="SMART" id="SM00886">
    <property type="entry name" value="Dabb"/>
    <property type="match status" value="1"/>
</dbReference>
<feature type="domain" description="Stress-response A/B barrel" evidence="3">
    <location>
        <begin position="58"/>
        <end position="160"/>
    </location>
</feature>
<keyword evidence="2" id="KW-1133">Transmembrane helix</keyword>
<dbReference type="AlphaFoldDB" id="A0AAE0N8V9"/>
<reference evidence="4" key="2">
    <citation type="submission" date="2023-06" db="EMBL/GenBank/DDBJ databases">
        <authorList>
            <consortium name="Lawrence Berkeley National Laboratory"/>
            <person name="Haridas S."/>
            <person name="Hensen N."/>
            <person name="Bonometti L."/>
            <person name="Westerberg I."/>
            <person name="Brannstrom I.O."/>
            <person name="Guillou S."/>
            <person name="Cros-Aarteil S."/>
            <person name="Calhoun S."/>
            <person name="Kuo A."/>
            <person name="Mondo S."/>
            <person name="Pangilinan J."/>
            <person name="Riley R."/>
            <person name="LaButti K."/>
            <person name="Andreopoulos B."/>
            <person name="Lipzen A."/>
            <person name="Chen C."/>
            <person name="Yanf M."/>
            <person name="Daum C."/>
            <person name="Ng V."/>
            <person name="Clum A."/>
            <person name="Steindorff A."/>
            <person name="Ohm R."/>
            <person name="Martin F."/>
            <person name="Silar P."/>
            <person name="Natvig D."/>
            <person name="Lalanne C."/>
            <person name="Gautier V."/>
            <person name="Ament-velasquez S.L."/>
            <person name="Kruys A."/>
            <person name="Hutchinson M.I."/>
            <person name="Powell A.J."/>
            <person name="Barry K."/>
            <person name="Miller A.N."/>
            <person name="Grigoriev I.V."/>
            <person name="Debuchy R."/>
            <person name="Gladieux P."/>
            <person name="Thoren M.H."/>
            <person name="Johannesson H."/>
        </authorList>
    </citation>
    <scope>NUCLEOTIDE SEQUENCE</scope>
    <source>
        <strain evidence="4">CBS 232.78</strain>
    </source>
</reference>
<evidence type="ECO:0000313" key="4">
    <source>
        <dbReference type="EMBL" id="KAK3374550.1"/>
    </source>
</evidence>
<organism evidence="4 5">
    <name type="scientific">Podospora didyma</name>
    <dbReference type="NCBI Taxonomy" id="330526"/>
    <lineage>
        <taxon>Eukaryota</taxon>
        <taxon>Fungi</taxon>
        <taxon>Dikarya</taxon>
        <taxon>Ascomycota</taxon>
        <taxon>Pezizomycotina</taxon>
        <taxon>Sordariomycetes</taxon>
        <taxon>Sordariomycetidae</taxon>
        <taxon>Sordariales</taxon>
        <taxon>Podosporaceae</taxon>
        <taxon>Podospora</taxon>
    </lineage>
</organism>